<comment type="function">
    <text evidence="8">The light-harvesting complex (LHC) functions as a light receptor, it captures and delivers excitation energy to photosystems with which it is closely associated.</text>
</comment>
<evidence type="ECO:0000256" key="6">
    <source>
        <dbReference type="ARBA" id="ARBA00022991"/>
    </source>
</evidence>
<evidence type="ECO:0000256" key="2">
    <source>
        <dbReference type="ARBA" id="ARBA00022494"/>
    </source>
</evidence>
<dbReference type="GO" id="GO:0016168">
    <property type="term" value="F:chlorophyll binding"/>
    <property type="evidence" value="ECO:0007669"/>
    <property type="project" value="UniProtKB-KW"/>
</dbReference>
<dbReference type="AlphaFoldDB" id="A0A9D4VEH9"/>
<keyword evidence="3 8" id="KW-0150">Chloroplast</keyword>
<organism evidence="10 11">
    <name type="scientific">Adiantum capillus-veneris</name>
    <name type="common">Maidenhair fern</name>
    <dbReference type="NCBI Taxonomy" id="13818"/>
    <lineage>
        <taxon>Eukaryota</taxon>
        <taxon>Viridiplantae</taxon>
        <taxon>Streptophyta</taxon>
        <taxon>Embryophyta</taxon>
        <taxon>Tracheophyta</taxon>
        <taxon>Polypodiopsida</taxon>
        <taxon>Polypodiidae</taxon>
        <taxon>Polypodiales</taxon>
        <taxon>Pteridineae</taxon>
        <taxon>Pteridaceae</taxon>
        <taxon>Vittarioideae</taxon>
        <taxon>Adiantum</taxon>
    </lineage>
</organism>
<evidence type="ECO:0000256" key="3">
    <source>
        <dbReference type="ARBA" id="ARBA00022528"/>
    </source>
</evidence>
<dbReference type="PANTHER" id="PTHR21649">
    <property type="entry name" value="CHLOROPHYLL A/B BINDING PROTEIN"/>
    <property type="match status" value="1"/>
</dbReference>
<dbReference type="GO" id="GO:0009523">
    <property type="term" value="C:photosystem II"/>
    <property type="evidence" value="ECO:0007669"/>
    <property type="project" value="UniProtKB-KW"/>
</dbReference>
<dbReference type="InterPro" id="IPR001344">
    <property type="entry name" value="Chloro_AB-bd_pln"/>
</dbReference>
<evidence type="ECO:0000256" key="5">
    <source>
        <dbReference type="ARBA" id="ARBA00022640"/>
    </source>
</evidence>
<evidence type="ECO:0000313" key="11">
    <source>
        <dbReference type="Proteomes" id="UP000886520"/>
    </source>
</evidence>
<comment type="similarity">
    <text evidence="8">Belongs to the light-harvesting chlorophyll a/b-binding (LHC) protein family.</text>
</comment>
<dbReference type="GO" id="GO:0009535">
    <property type="term" value="C:chloroplast thylakoid membrane"/>
    <property type="evidence" value="ECO:0007669"/>
    <property type="project" value="UniProtKB-SubCell"/>
</dbReference>
<keyword evidence="11" id="KW-1185">Reference proteome</keyword>
<feature type="region of interest" description="Disordered" evidence="9">
    <location>
        <begin position="1"/>
        <end position="26"/>
    </location>
</feature>
<protein>
    <recommendedName>
        <fullName evidence="8">Chlorophyll a-b binding protein, chloroplastic</fullName>
    </recommendedName>
</protein>
<dbReference type="Proteomes" id="UP000886520">
    <property type="component" value="Chromosome 1"/>
</dbReference>
<evidence type="ECO:0000256" key="1">
    <source>
        <dbReference type="ARBA" id="ARBA00004334"/>
    </source>
</evidence>
<feature type="binding site" evidence="7">
    <location>
        <position position="112"/>
    </location>
    <ligand>
        <name>chlorophyll a</name>
        <dbReference type="ChEBI" id="CHEBI:58416"/>
        <label>1</label>
    </ligand>
</feature>
<keyword evidence="8" id="KW-0793">Thylakoid</keyword>
<keyword evidence="5 8" id="KW-0934">Plastid</keyword>
<reference evidence="10" key="1">
    <citation type="submission" date="2021-01" db="EMBL/GenBank/DDBJ databases">
        <title>Adiantum capillus-veneris genome.</title>
        <authorList>
            <person name="Fang Y."/>
            <person name="Liao Q."/>
        </authorList>
    </citation>
    <scope>NUCLEOTIDE SEQUENCE</scope>
    <source>
        <strain evidence="10">H3</strain>
        <tissue evidence="10">Leaf</tissue>
    </source>
</reference>
<sequence>MLAERLPGQPRPAHLDGSSPGDFGFDPLGLGEKWATTPSGQATYLGNRVPWGNLQVILAMKAFSIAFVEAQRGYEKDREKQKYPSGPFDPLNFSKNPKQFEECKLKELKNGRLAVIAFMGFSVVL</sequence>
<dbReference type="OrthoDB" id="423598at2759"/>
<gene>
    <name evidence="10" type="ORF">GOP47_0000966</name>
</gene>
<keyword evidence="2 7" id="KW-0148">Chlorophyll</keyword>
<evidence type="ECO:0000256" key="4">
    <source>
        <dbReference type="ARBA" id="ARBA00022531"/>
    </source>
</evidence>
<keyword evidence="4 8" id="KW-0602">Photosynthesis</keyword>
<name>A0A9D4VEH9_ADICA</name>
<dbReference type="EMBL" id="JABFUD020000001">
    <property type="protein sequence ID" value="KAI5084797.1"/>
    <property type="molecule type" value="Genomic_DNA"/>
</dbReference>
<dbReference type="InterPro" id="IPR022796">
    <property type="entry name" value="Chloroa_b-bind"/>
</dbReference>
<evidence type="ECO:0000313" key="10">
    <source>
        <dbReference type="EMBL" id="KAI5084797.1"/>
    </source>
</evidence>
<evidence type="ECO:0000256" key="8">
    <source>
        <dbReference type="RuleBase" id="RU363080"/>
    </source>
</evidence>
<feature type="binding site" evidence="7">
    <location>
        <position position="110"/>
    </location>
    <ligand>
        <name>chlorophyll a</name>
        <dbReference type="ChEBI" id="CHEBI:58416"/>
        <label>1</label>
    </ligand>
</feature>
<proteinExistence type="inferred from homology"/>
<keyword evidence="8" id="KW-0603">Photosystem I</keyword>
<dbReference type="Pfam" id="PF00504">
    <property type="entry name" value="Chloroa_b-bind"/>
    <property type="match status" value="1"/>
</dbReference>
<dbReference type="SUPFAM" id="SSF103511">
    <property type="entry name" value="Chlorophyll a-b binding protein"/>
    <property type="match status" value="1"/>
</dbReference>
<accession>A0A9D4VEH9</accession>
<dbReference type="Gene3D" id="1.10.3460.10">
    <property type="entry name" value="Chlorophyll a/b binding protein domain"/>
    <property type="match status" value="2"/>
</dbReference>
<dbReference type="GO" id="GO:0009765">
    <property type="term" value="P:photosynthesis, light harvesting"/>
    <property type="evidence" value="ECO:0007669"/>
    <property type="project" value="InterPro"/>
</dbReference>
<comment type="caution">
    <text evidence="10">The sequence shown here is derived from an EMBL/GenBank/DDBJ whole genome shotgun (WGS) entry which is preliminary data.</text>
</comment>
<feature type="binding site" evidence="7">
    <location>
        <position position="107"/>
    </location>
    <ligand>
        <name>chlorophyll b</name>
        <dbReference type="ChEBI" id="CHEBI:61721"/>
        <label>2</label>
    </ligand>
</feature>
<feature type="binding site" evidence="7">
    <location>
        <position position="106"/>
    </location>
    <ligand>
        <name>chlorophyll a</name>
        <dbReference type="ChEBI" id="CHEBI:58416"/>
        <label>1</label>
    </ligand>
</feature>
<keyword evidence="8" id="KW-0604">Photosystem II</keyword>
<comment type="subcellular location">
    <subcellularLocation>
        <location evidence="1 8">Plastid</location>
        <location evidence="1 8">Chloroplast thylakoid membrane</location>
    </subcellularLocation>
</comment>
<dbReference type="GO" id="GO:0009522">
    <property type="term" value="C:photosystem I"/>
    <property type="evidence" value="ECO:0007669"/>
    <property type="project" value="UniProtKB-KW"/>
</dbReference>
<keyword evidence="6 8" id="KW-0157">Chromophore</keyword>
<evidence type="ECO:0000256" key="9">
    <source>
        <dbReference type="SAM" id="MobiDB-lite"/>
    </source>
</evidence>
<evidence type="ECO:0000256" key="7">
    <source>
        <dbReference type="PIRSR" id="PIRSR601344-1"/>
    </source>
</evidence>